<name>A0A1G9HDN9_9ACTN</name>
<dbReference type="GO" id="GO:0005829">
    <property type="term" value="C:cytosol"/>
    <property type="evidence" value="ECO:0007669"/>
    <property type="project" value="TreeGrafter"/>
</dbReference>
<evidence type="ECO:0000313" key="1">
    <source>
        <dbReference type="EMBL" id="SDL10972.1"/>
    </source>
</evidence>
<evidence type="ECO:0000313" key="2">
    <source>
        <dbReference type="Proteomes" id="UP000199475"/>
    </source>
</evidence>
<accession>A0A1G9HDN9</accession>
<proteinExistence type="predicted"/>
<dbReference type="PANTHER" id="PTHR42866">
    <property type="entry name" value="3-DEOXY-MANNO-OCTULOSONATE CYTIDYLYLTRANSFERASE"/>
    <property type="match status" value="1"/>
</dbReference>
<sequence length="455" mass="49248">MRTRVVIQSRLSSSRLPGKALMTVGGMPLIELVARRASRTGFGVVVATSVESYDDRIAAQLEPTGIRVIRGSLDDVLSRFLTATSDMDDRDRVVRLTGDNPVTDAALVQELMDAMDESGREYGRVDIDVVPEGLGVEVFSVGMLRRAGREATDAYDREHVTPWIRRHTDELLFAPQRNPGYPAVYRATVDCLHDFTRVARLFDGFADPVDVHWADLMDSLVGQVKSLGPIAKEVPKASRRLTSLILSVTNIGLSESDATRPGWGIREVFTRAVEAGISDVISTPEDALIVAAGLLPMLNKRMGVSLVLPPLRDEEAPADHLRYLIEKTRAEGGASGIRTVLLDCSDVECGDGQGLLDVLQAYRERGIVSELGIMLAPGCELTPDSAPLIDVVAARMGDDLTGPLGEWSAAGRVTMVLAEHEDPYEVGTVMRSGVIDAVAVSPRNVRELTSLLAVV</sequence>
<dbReference type="AlphaFoldDB" id="A0A1G9HDN9"/>
<dbReference type="EMBL" id="FNGP01000001">
    <property type="protein sequence ID" value="SDL10972.1"/>
    <property type="molecule type" value="Genomic_DNA"/>
</dbReference>
<dbReference type="STRING" id="686624.SAMN04488242_0241"/>
<keyword evidence="2" id="KW-1185">Reference proteome</keyword>
<dbReference type="InterPro" id="IPR029044">
    <property type="entry name" value="Nucleotide-diphossugar_trans"/>
</dbReference>
<dbReference type="Proteomes" id="UP000199475">
    <property type="component" value="Unassembled WGS sequence"/>
</dbReference>
<dbReference type="Gene3D" id="3.90.550.10">
    <property type="entry name" value="Spore Coat Polysaccharide Biosynthesis Protein SpsA, Chain A"/>
    <property type="match status" value="1"/>
</dbReference>
<dbReference type="RefSeq" id="WP_093248151.1">
    <property type="nucleotide sequence ID" value="NZ_FNGP01000001.1"/>
</dbReference>
<gene>
    <name evidence="1" type="ORF">SAMN04488242_0241</name>
</gene>
<reference evidence="1 2" key="1">
    <citation type="submission" date="2016-10" db="EMBL/GenBank/DDBJ databases">
        <authorList>
            <person name="de Groot N.N."/>
        </authorList>
    </citation>
    <scope>NUCLEOTIDE SEQUENCE [LARGE SCALE GENOMIC DNA]</scope>
    <source>
        <strain evidence="1 2">CGMCC 1.9159</strain>
    </source>
</reference>
<organism evidence="1 2">
    <name type="scientific">Tessaracoccus oleiagri</name>
    <dbReference type="NCBI Taxonomy" id="686624"/>
    <lineage>
        <taxon>Bacteria</taxon>
        <taxon>Bacillati</taxon>
        <taxon>Actinomycetota</taxon>
        <taxon>Actinomycetes</taxon>
        <taxon>Propionibacteriales</taxon>
        <taxon>Propionibacteriaceae</taxon>
        <taxon>Tessaracoccus</taxon>
    </lineage>
</organism>
<dbReference type="InterPro" id="IPR003329">
    <property type="entry name" value="Cytidylyl_trans"/>
</dbReference>
<dbReference type="PANTHER" id="PTHR42866:SF1">
    <property type="entry name" value="SPORE COAT POLYSACCHARIDE BIOSYNTHESIS PROTEIN SPSF"/>
    <property type="match status" value="1"/>
</dbReference>
<dbReference type="Pfam" id="PF02348">
    <property type="entry name" value="CTP_transf_3"/>
    <property type="match status" value="1"/>
</dbReference>
<protein>
    <submittedName>
        <fullName evidence="1">Spore coat polysaccharide biosynthesis protein SpsF</fullName>
    </submittedName>
</protein>
<dbReference type="SUPFAM" id="SSF53448">
    <property type="entry name" value="Nucleotide-diphospho-sugar transferases"/>
    <property type="match status" value="1"/>
</dbReference>
<dbReference type="OrthoDB" id="9801052at2"/>